<evidence type="ECO:0000313" key="2">
    <source>
        <dbReference type="EMBL" id="RVU31273.1"/>
    </source>
</evidence>
<comment type="caution">
    <text evidence="2">The sequence shown here is derived from an EMBL/GenBank/DDBJ whole genome shotgun (WGS) entry which is preliminary data.</text>
</comment>
<reference evidence="2 3" key="1">
    <citation type="submission" date="2019-01" db="EMBL/GenBank/DDBJ databases">
        <authorList>
            <person name="Chen W.-M."/>
        </authorList>
    </citation>
    <scope>NUCLEOTIDE SEQUENCE [LARGE SCALE GENOMIC DNA]</scope>
    <source>
        <strain evidence="2 3">KYPC3</strain>
    </source>
</reference>
<gene>
    <name evidence="2" type="ORF">EOE67_19955</name>
</gene>
<keyword evidence="1" id="KW-0472">Membrane</keyword>
<proteinExistence type="predicted"/>
<organism evidence="2 3">
    <name type="scientific">Rheinheimera riviphila</name>
    <dbReference type="NCBI Taxonomy" id="1834037"/>
    <lineage>
        <taxon>Bacteria</taxon>
        <taxon>Pseudomonadati</taxon>
        <taxon>Pseudomonadota</taxon>
        <taxon>Gammaproteobacteria</taxon>
        <taxon>Chromatiales</taxon>
        <taxon>Chromatiaceae</taxon>
        <taxon>Rheinheimera</taxon>
    </lineage>
</organism>
<evidence type="ECO:0000313" key="3">
    <source>
        <dbReference type="Proteomes" id="UP000283077"/>
    </source>
</evidence>
<accession>A0A437QA85</accession>
<sequence>MQNEFVAFMISLDRYVFVGYLLLLIIALLVNKKISSVTTAFFTLCCWQALSVSVSQFLYEQASHDGILYKFFWYGAWTVSNLFFIWMIYQFHLMQKLRATSIAIAVSMLILSNTAIQVLDFIDRATANSGLMANIYQLFIPASNIAIIPVVIYLWCFEYRKNINIAAAGA</sequence>
<feature type="transmembrane region" description="Helical" evidence="1">
    <location>
        <begin position="101"/>
        <end position="122"/>
    </location>
</feature>
<name>A0A437QA85_9GAMM</name>
<dbReference type="RefSeq" id="WP_127701303.1">
    <property type="nucleotide sequence ID" value="NZ_SACS01000039.1"/>
</dbReference>
<dbReference type="EMBL" id="SACS01000039">
    <property type="protein sequence ID" value="RVU31273.1"/>
    <property type="molecule type" value="Genomic_DNA"/>
</dbReference>
<dbReference type="OrthoDB" id="5769630at2"/>
<feature type="transmembrane region" description="Helical" evidence="1">
    <location>
        <begin position="6"/>
        <end position="30"/>
    </location>
</feature>
<feature type="transmembrane region" description="Helical" evidence="1">
    <location>
        <begin position="37"/>
        <end position="59"/>
    </location>
</feature>
<protein>
    <submittedName>
        <fullName evidence="2">Uncharacterized protein</fullName>
    </submittedName>
</protein>
<keyword evidence="1" id="KW-1133">Transmembrane helix</keyword>
<evidence type="ECO:0000256" key="1">
    <source>
        <dbReference type="SAM" id="Phobius"/>
    </source>
</evidence>
<keyword evidence="3" id="KW-1185">Reference proteome</keyword>
<keyword evidence="1" id="KW-0812">Transmembrane</keyword>
<feature type="transmembrane region" description="Helical" evidence="1">
    <location>
        <begin position="134"/>
        <end position="156"/>
    </location>
</feature>
<dbReference type="AlphaFoldDB" id="A0A437QA85"/>
<dbReference type="Proteomes" id="UP000283077">
    <property type="component" value="Unassembled WGS sequence"/>
</dbReference>
<feature type="transmembrane region" description="Helical" evidence="1">
    <location>
        <begin position="71"/>
        <end position="89"/>
    </location>
</feature>